<sequence>MAVTDLDTPLHQLMEYLEKGDNTRLTSEFTDFVMQDFEERVRVIQLYSKEKRSFIFLKSFITKVRRKQYDVAKDHLRSARQEYGKFILQYDSLIGRKKSSAIKPYPQPKDNVQKPIVIPKEAPAAQSSPLPVYTPLLPQNMRTSPRPISVPRSEIKESLQQPPLEMEPERPESDRMPSGTAAVTGAEEAGPKQIEKERKIQIYRLSVTKTDEEKLITPEKRVWDIKPKTSLHGEIQDEVLPWLPAPEDVRPNFVDVGDDDDPEMDIVNRYGPTIQDSHLYSNVYDAYK</sequence>
<protein>
    <submittedName>
        <fullName evidence="2">Uncharacterized protein</fullName>
    </submittedName>
</protein>
<dbReference type="AlphaFoldDB" id="A0AAE0T3T6"/>
<dbReference type="EMBL" id="JAEAOA010001575">
    <property type="protein sequence ID" value="KAK3602854.1"/>
    <property type="molecule type" value="Genomic_DNA"/>
</dbReference>
<comment type="caution">
    <text evidence="2">The sequence shown here is derived from an EMBL/GenBank/DDBJ whole genome shotgun (WGS) entry which is preliminary data.</text>
</comment>
<accession>A0AAE0T3T6</accession>
<feature type="region of interest" description="Disordered" evidence="1">
    <location>
        <begin position="129"/>
        <end position="194"/>
    </location>
</feature>
<gene>
    <name evidence="2" type="ORF">CHS0354_026414</name>
</gene>
<evidence type="ECO:0000256" key="1">
    <source>
        <dbReference type="SAM" id="MobiDB-lite"/>
    </source>
</evidence>
<evidence type="ECO:0000313" key="2">
    <source>
        <dbReference type="EMBL" id="KAK3602854.1"/>
    </source>
</evidence>
<reference evidence="2" key="2">
    <citation type="journal article" date="2021" name="Genome Biol. Evol.">
        <title>Developing a high-quality reference genome for a parasitic bivalve with doubly uniparental inheritance (Bivalvia: Unionida).</title>
        <authorList>
            <person name="Smith C.H."/>
        </authorList>
    </citation>
    <scope>NUCLEOTIDE SEQUENCE</scope>
    <source>
        <strain evidence="2">CHS0354</strain>
        <tissue evidence="2">Mantle</tissue>
    </source>
</reference>
<organism evidence="2 3">
    <name type="scientific">Potamilus streckersoni</name>
    <dbReference type="NCBI Taxonomy" id="2493646"/>
    <lineage>
        <taxon>Eukaryota</taxon>
        <taxon>Metazoa</taxon>
        <taxon>Spiralia</taxon>
        <taxon>Lophotrochozoa</taxon>
        <taxon>Mollusca</taxon>
        <taxon>Bivalvia</taxon>
        <taxon>Autobranchia</taxon>
        <taxon>Heteroconchia</taxon>
        <taxon>Palaeoheterodonta</taxon>
        <taxon>Unionida</taxon>
        <taxon>Unionoidea</taxon>
        <taxon>Unionidae</taxon>
        <taxon>Ambleminae</taxon>
        <taxon>Lampsilini</taxon>
        <taxon>Potamilus</taxon>
    </lineage>
</organism>
<reference evidence="2" key="3">
    <citation type="submission" date="2023-05" db="EMBL/GenBank/DDBJ databases">
        <authorList>
            <person name="Smith C.H."/>
        </authorList>
    </citation>
    <scope>NUCLEOTIDE SEQUENCE</scope>
    <source>
        <strain evidence="2">CHS0354</strain>
        <tissue evidence="2">Mantle</tissue>
    </source>
</reference>
<name>A0AAE0T3T6_9BIVA</name>
<dbReference type="Proteomes" id="UP001195483">
    <property type="component" value="Unassembled WGS sequence"/>
</dbReference>
<proteinExistence type="predicted"/>
<feature type="compositionally biased region" description="Low complexity" evidence="1">
    <location>
        <begin position="179"/>
        <end position="188"/>
    </location>
</feature>
<keyword evidence="3" id="KW-1185">Reference proteome</keyword>
<reference evidence="2" key="1">
    <citation type="journal article" date="2021" name="Genome Biol. Evol.">
        <title>A High-Quality Reference Genome for a Parasitic Bivalve with Doubly Uniparental Inheritance (Bivalvia: Unionida).</title>
        <authorList>
            <person name="Smith C.H."/>
        </authorList>
    </citation>
    <scope>NUCLEOTIDE SEQUENCE</scope>
    <source>
        <strain evidence="2">CHS0354</strain>
    </source>
</reference>
<evidence type="ECO:0000313" key="3">
    <source>
        <dbReference type="Proteomes" id="UP001195483"/>
    </source>
</evidence>